<keyword evidence="5" id="KW-0862">Zinc</keyword>
<evidence type="ECO:0000256" key="8">
    <source>
        <dbReference type="ARBA" id="ARBA00023125"/>
    </source>
</evidence>
<proteinExistence type="inferred from homology"/>
<name>A0AAV7XK58_9NEOP</name>
<dbReference type="GO" id="GO:0005654">
    <property type="term" value="C:nucleoplasm"/>
    <property type="evidence" value="ECO:0007669"/>
    <property type="project" value="UniProtKB-SubCell"/>
</dbReference>
<feature type="domain" description="THAP-type" evidence="13">
    <location>
        <begin position="18"/>
        <end position="92"/>
    </location>
</feature>
<accession>A0AAV7XK58</accession>
<comment type="similarity">
    <text evidence="2">Belongs to the THAP1 family.</text>
</comment>
<dbReference type="AlphaFoldDB" id="A0AAV7XK58"/>
<dbReference type="GO" id="GO:0008270">
    <property type="term" value="F:zinc ion binding"/>
    <property type="evidence" value="ECO:0007669"/>
    <property type="project" value="UniProtKB-KW"/>
</dbReference>
<evidence type="ECO:0000256" key="3">
    <source>
        <dbReference type="ARBA" id="ARBA00022723"/>
    </source>
</evidence>
<organism evidence="14 15">
    <name type="scientific">Megalurothrips usitatus</name>
    <name type="common">bean blossom thrips</name>
    <dbReference type="NCBI Taxonomy" id="439358"/>
    <lineage>
        <taxon>Eukaryota</taxon>
        <taxon>Metazoa</taxon>
        <taxon>Ecdysozoa</taxon>
        <taxon>Arthropoda</taxon>
        <taxon>Hexapoda</taxon>
        <taxon>Insecta</taxon>
        <taxon>Pterygota</taxon>
        <taxon>Neoptera</taxon>
        <taxon>Paraneoptera</taxon>
        <taxon>Thysanoptera</taxon>
        <taxon>Terebrantia</taxon>
        <taxon>Thripoidea</taxon>
        <taxon>Thripidae</taxon>
        <taxon>Megalurothrips</taxon>
    </lineage>
</organism>
<evidence type="ECO:0000256" key="6">
    <source>
        <dbReference type="ARBA" id="ARBA00023015"/>
    </source>
</evidence>
<keyword evidence="10" id="KW-0539">Nucleus</keyword>
<evidence type="ECO:0000256" key="9">
    <source>
        <dbReference type="ARBA" id="ARBA00023163"/>
    </source>
</evidence>
<evidence type="ECO:0000313" key="15">
    <source>
        <dbReference type="Proteomes" id="UP001075354"/>
    </source>
</evidence>
<feature type="domain" description="THAP-type" evidence="13">
    <location>
        <begin position="107"/>
        <end position="184"/>
    </location>
</feature>
<evidence type="ECO:0000256" key="7">
    <source>
        <dbReference type="ARBA" id="ARBA00023054"/>
    </source>
</evidence>
<dbReference type="PROSITE" id="PS50950">
    <property type="entry name" value="ZF_THAP"/>
    <property type="match status" value="2"/>
</dbReference>
<dbReference type="InterPro" id="IPR006612">
    <property type="entry name" value="THAP_Znf"/>
</dbReference>
<evidence type="ECO:0000256" key="10">
    <source>
        <dbReference type="ARBA" id="ARBA00023242"/>
    </source>
</evidence>
<comment type="caution">
    <text evidence="14">The sequence shown here is derived from an EMBL/GenBank/DDBJ whole genome shotgun (WGS) entry which is preliminary data.</text>
</comment>
<sequence>MAQESDQASEGPAKSAKSKRYCCVRNCKAKQGKMYAFPKHAYLREQWRLACGITREVTRSMHVCGRHFKSTDQILNFECQIRLRQGARPTLFLPPPEDATEEETAEASRKCAVPSCRARVGDPDARFHCCPKSSLRRKLWQEVIGRKTPILKSGVICSRHFTDKNFFILDGKPKLRGNVVPSLNLLESPRGAALEDPYEEPLFVPRQDVMVIDDFETDPLFIPSDDECSDVKQDLTLKHESDVEL</sequence>
<keyword evidence="6" id="KW-0805">Transcription regulation</keyword>
<evidence type="ECO:0000256" key="2">
    <source>
        <dbReference type="ARBA" id="ARBA00006177"/>
    </source>
</evidence>
<keyword evidence="7" id="KW-0175">Coiled coil</keyword>
<dbReference type="InterPro" id="IPR038441">
    <property type="entry name" value="THAP_Znf_sf"/>
</dbReference>
<keyword evidence="8 12" id="KW-0238">DNA-binding</keyword>
<dbReference type="SMART" id="SM00980">
    <property type="entry name" value="THAP"/>
    <property type="match status" value="2"/>
</dbReference>
<evidence type="ECO:0000259" key="13">
    <source>
        <dbReference type="PROSITE" id="PS50950"/>
    </source>
</evidence>
<dbReference type="PANTHER" id="PTHR46600">
    <property type="entry name" value="THAP DOMAIN-CONTAINING"/>
    <property type="match status" value="1"/>
</dbReference>
<evidence type="ECO:0000256" key="11">
    <source>
        <dbReference type="ARBA" id="ARBA00023306"/>
    </source>
</evidence>
<dbReference type="Pfam" id="PF05485">
    <property type="entry name" value="THAP"/>
    <property type="match status" value="2"/>
</dbReference>
<keyword evidence="11" id="KW-0131">Cell cycle</keyword>
<dbReference type="SMART" id="SM00692">
    <property type="entry name" value="DM3"/>
    <property type="match status" value="2"/>
</dbReference>
<dbReference type="PANTHER" id="PTHR46600:SF1">
    <property type="entry name" value="THAP DOMAIN-CONTAINING PROTEIN 1"/>
    <property type="match status" value="1"/>
</dbReference>
<dbReference type="Proteomes" id="UP001075354">
    <property type="component" value="Chromosome 7"/>
</dbReference>
<dbReference type="EMBL" id="JAPTSV010000007">
    <property type="protein sequence ID" value="KAJ1525950.1"/>
    <property type="molecule type" value="Genomic_DNA"/>
</dbReference>
<dbReference type="InterPro" id="IPR026516">
    <property type="entry name" value="THAP1/10"/>
</dbReference>
<keyword evidence="3" id="KW-0479">Metal-binding</keyword>
<dbReference type="SUPFAM" id="SSF57716">
    <property type="entry name" value="Glucocorticoid receptor-like (DNA-binding domain)"/>
    <property type="match status" value="2"/>
</dbReference>
<evidence type="ECO:0000313" key="14">
    <source>
        <dbReference type="EMBL" id="KAJ1525950.1"/>
    </source>
</evidence>
<evidence type="ECO:0000256" key="5">
    <source>
        <dbReference type="ARBA" id="ARBA00022833"/>
    </source>
</evidence>
<comment type="subcellular location">
    <subcellularLocation>
        <location evidence="1">Nucleus</location>
        <location evidence="1">Nucleoplasm</location>
    </subcellularLocation>
</comment>
<evidence type="ECO:0000256" key="4">
    <source>
        <dbReference type="ARBA" id="ARBA00022771"/>
    </source>
</evidence>
<evidence type="ECO:0000256" key="12">
    <source>
        <dbReference type="PROSITE-ProRule" id="PRU00309"/>
    </source>
</evidence>
<dbReference type="Gene3D" id="6.20.210.20">
    <property type="entry name" value="THAP domain"/>
    <property type="match status" value="2"/>
</dbReference>
<evidence type="ECO:0000256" key="1">
    <source>
        <dbReference type="ARBA" id="ARBA00004642"/>
    </source>
</evidence>
<dbReference type="GO" id="GO:0043565">
    <property type="term" value="F:sequence-specific DNA binding"/>
    <property type="evidence" value="ECO:0007669"/>
    <property type="project" value="InterPro"/>
</dbReference>
<reference evidence="14" key="1">
    <citation type="submission" date="2022-12" db="EMBL/GenBank/DDBJ databases">
        <title>Chromosome-level genome assembly of the bean flower thrips Megalurothrips usitatus.</title>
        <authorList>
            <person name="Ma L."/>
            <person name="Liu Q."/>
            <person name="Li H."/>
            <person name="Cai W."/>
        </authorList>
    </citation>
    <scope>NUCLEOTIDE SEQUENCE</scope>
    <source>
        <strain evidence="14">Cailab_2022a</strain>
    </source>
</reference>
<keyword evidence="4 12" id="KW-0863">Zinc-finger</keyword>
<protein>
    <recommendedName>
        <fullName evidence="13">THAP-type domain-containing protein</fullName>
    </recommendedName>
</protein>
<keyword evidence="9" id="KW-0804">Transcription</keyword>
<gene>
    <name evidence="14" type="ORF">ONE63_009135</name>
</gene>
<keyword evidence="15" id="KW-1185">Reference proteome</keyword>